<dbReference type="PANTHER" id="PTHR36203">
    <property type="entry name" value="ASCORBATE-SPECIFIC PTS SYSTEM EIIA COMPONENT"/>
    <property type="match status" value="1"/>
</dbReference>
<keyword evidence="5" id="KW-0808">Transferase</keyword>
<keyword evidence="7" id="KW-0418">Kinase</keyword>
<evidence type="ECO:0000259" key="12">
    <source>
        <dbReference type="PROSITE" id="PS51094"/>
    </source>
</evidence>
<dbReference type="Gene3D" id="3.40.930.10">
    <property type="entry name" value="Mannitol-specific EII, Chain A"/>
    <property type="match status" value="1"/>
</dbReference>
<evidence type="ECO:0000313" key="16">
    <source>
        <dbReference type="Proteomes" id="UP000673375"/>
    </source>
</evidence>
<comment type="caution">
    <text evidence="15">The sequence shown here is derived from an EMBL/GenBank/DDBJ whole genome shotgun (WGS) entry which is preliminary data.</text>
</comment>
<dbReference type="PANTHER" id="PTHR36203:SF1">
    <property type="entry name" value="ASCORBATE-SPECIFIC PTS SYSTEM EIIA COMPONENT"/>
    <property type="match status" value="1"/>
</dbReference>
<dbReference type="InterPro" id="IPR036095">
    <property type="entry name" value="PTS_EIIB-like_sf"/>
</dbReference>
<dbReference type="PROSITE" id="PS51372">
    <property type="entry name" value="PRD_2"/>
    <property type="match status" value="2"/>
</dbReference>
<evidence type="ECO:0000256" key="2">
    <source>
        <dbReference type="ARBA" id="ARBA00022448"/>
    </source>
</evidence>
<name>A0ABS4CID6_9ENTE</name>
<keyword evidence="16" id="KW-1185">Reference proteome</keyword>
<dbReference type="InterPro" id="IPR013011">
    <property type="entry name" value="PTS_EIIB_2"/>
</dbReference>
<dbReference type="PROSITE" id="PS51094">
    <property type="entry name" value="PTS_EIIA_TYPE_2"/>
    <property type="match status" value="1"/>
</dbReference>
<evidence type="ECO:0000259" key="14">
    <source>
        <dbReference type="PROSITE" id="PS51372"/>
    </source>
</evidence>
<dbReference type="PROSITE" id="PS51099">
    <property type="entry name" value="PTS_EIIB_TYPE_2"/>
    <property type="match status" value="1"/>
</dbReference>
<evidence type="ECO:0000313" key="15">
    <source>
        <dbReference type="EMBL" id="MBP1045953.1"/>
    </source>
</evidence>
<dbReference type="SUPFAM" id="SSF55804">
    <property type="entry name" value="Phoshotransferase/anion transport protein"/>
    <property type="match status" value="1"/>
</dbReference>
<dbReference type="InterPro" id="IPR036634">
    <property type="entry name" value="PRD_sf"/>
</dbReference>
<organism evidence="15 16">
    <name type="scientific">Enterococcus larvae</name>
    <dbReference type="NCBI Taxonomy" id="2794352"/>
    <lineage>
        <taxon>Bacteria</taxon>
        <taxon>Bacillati</taxon>
        <taxon>Bacillota</taxon>
        <taxon>Bacilli</taxon>
        <taxon>Lactobacillales</taxon>
        <taxon>Enterococcaceae</taxon>
        <taxon>Enterococcus</taxon>
    </lineage>
</organism>
<accession>A0ABS4CID6</accession>
<dbReference type="InterPro" id="IPR002178">
    <property type="entry name" value="PTS_EIIA_type-2_dom"/>
</dbReference>
<feature type="domain" description="PRD" evidence="14">
    <location>
        <begin position="281"/>
        <end position="388"/>
    </location>
</feature>
<dbReference type="InterPro" id="IPR011608">
    <property type="entry name" value="PRD"/>
</dbReference>
<keyword evidence="2" id="KW-0813">Transport</keyword>
<dbReference type="Gene3D" id="3.40.50.2300">
    <property type="match status" value="1"/>
</dbReference>
<dbReference type="Pfam" id="PF00874">
    <property type="entry name" value="PRD"/>
    <property type="match status" value="1"/>
</dbReference>
<feature type="domain" description="PTS EIIA type-2" evidence="12">
    <location>
        <begin position="526"/>
        <end position="667"/>
    </location>
</feature>
<keyword evidence="3" id="KW-0963">Cytoplasm</keyword>
<comment type="subcellular location">
    <subcellularLocation>
        <location evidence="1">Cytoplasm</location>
    </subcellularLocation>
</comment>
<keyword evidence="8" id="KW-0010">Activator</keyword>
<evidence type="ECO:0000256" key="6">
    <source>
        <dbReference type="ARBA" id="ARBA00022683"/>
    </source>
</evidence>
<dbReference type="Pfam" id="PF05043">
    <property type="entry name" value="Mga"/>
    <property type="match status" value="1"/>
</dbReference>
<dbReference type="InterPro" id="IPR007737">
    <property type="entry name" value="Mga_HTH"/>
</dbReference>
<dbReference type="SUPFAM" id="SSF52794">
    <property type="entry name" value="PTS system IIB component-like"/>
    <property type="match status" value="1"/>
</dbReference>
<dbReference type="EMBL" id="JAEDXU010000003">
    <property type="protein sequence ID" value="MBP1045953.1"/>
    <property type="molecule type" value="Genomic_DNA"/>
</dbReference>
<proteinExistence type="predicted"/>
<dbReference type="SUPFAM" id="SSF63520">
    <property type="entry name" value="PTS-regulatory domain, PRD"/>
    <property type="match status" value="1"/>
</dbReference>
<dbReference type="InterPro" id="IPR051351">
    <property type="entry name" value="Ascorbate-PTS_EIIA_comp"/>
</dbReference>
<evidence type="ECO:0000256" key="10">
    <source>
        <dbReference type="ARBA" id="ARBA00041175"/>
    </source>
</evidence>
<sequence>MDCLEMALIQDFFQKDNIVIDKIIASKLLSQVDLATHLKEINHTLNSKLAVEDEQIYLSEKDREKCYRYLKKKKVTIFTYYEGEYRRALLLLHLLLSKEDMNLAELTDQLLVSKNTALAEIKRLKQELEVKGIFLKYSRKTGYTLLGSEFVIRNELVNTLKNMLKQPSGRYFLLETGFVEEHELLLLKNRLTNLQKKAQLTFTEESLEELPIILAFLIQRSQHHRSAWHFKVEKYDIKNTKEFPMYAELFRHVTDLNENDLLYLVLQVLSATIVKTKLDLSDSEDIVKATDRFITFLEEECVMQFSNRESLKEKLILHLRPAIYRCLLCVNIKNPLTDVFIEEYRPLYEKIKVGVGIFEELIGRSFPKEEDVFIAMIVISSMIHTKKAAEEQVFKAMVLCRSGMSISKLLLENLRSMFPKIEFVGAYAIHEVSQTGFEPDFIFTTIPIHTDITTFLVPPVLDKEAREKIKNQVEVAINEDVTKKTKELFSYLSDLFPEFCKEDAFMRIESFYMKDEQPKVAVKEDHFLLTEDHLTVIQSADLDDALTQAFQPLIDRESITESYVEMCSLIFRQDYPYMMIAYECYLPHAKPEYGVLKPDYQILLIKDKVQLPNKDSMQLMVALAPSVENQHVEWLLKLNQILLETDLQRMLNTVESKKELFSLIEQELNELIG</sequence>
<feature type="domain" description="PTS EIIB type-2" evidence="13">
    <location>
        <begin position="394"/>
        <end position="481"/>
    </location>
</feature>
<evidence type="ECO:0000256" key="4">
    <source>
        <dbReference type="ARBA" id="ARBA00022553"/>
    </source>
</evidence>
<protein>
    <recommendedName>
        <fullName evidence="10">Ascorbate-specific PTS system EIIA component</fullName>
    </recommendedName>
    <alternativeName>
        <fullName evidence="11">Ascorbate-specific phosphotransferase enzyme IIA component</fullName>
    </alternativeName>
</protein>
<keyword evidence="4" id="KW-0597">Phosphoprotein</keyword>
<evidence type="ECO:0000259" key="13">
    <source>
        <dbReference type="PROSITE" id="PS51099"/>
    </source>
</evidence>
<dbReference type="RefSeq" id="WP_209556785.1">
    <property type="nucleotide sequence ID" value="NZ_JAEDXU010000003.1"/>
</dbReference>
<dbReference type="InterPro" id="IPR016152">
    <property type="entry name" value="PTrfase/Anion_transptr"/>
</dbReference>
<keyword evidence="6" id="KW-0598">Phosphotransferase system</keyword>
<evidence type="ECO:0000256" key="5">
    <source>
        <dbReference type="ARBA" id="ARBA00022679"/>
    </source>
</evidence>
<evidence type="ECO:0000256" key="11">
    <source>
        <dbReference type="ARBA" id="ARBA00042072"/>
    </source>
</evidence>
<gene>
    <name evidence="15" type="ORF">I6N96_06640</name>
</gene>
<evidence type="ECO:0000256" key="1">
    <source>
        <dbReference type="ARBA" id="ARBA00004496"/>
    </source>
</evidence>
<evidence type="ECO:0000256" key="9">
    <source>
        <dbReference type="ARBA" id="ARBA00037387"/>
    </source>
</evidence>
<comment type="function">
    <text evidence="9">The phosphoenolpyruvate-dependent sugar phosphotransferase system (sugar PTS), a major carbohydrate active transport system, catalyzes the phosphorylation of incoming sugar substrates concomitantly with their translocation across the cell membrane. The enzyme II UlaABC PTS system is involved in ascorbate transport.</text>
</comment>
<evidence type="ECO:0000256" key="7">
    <source>
        <dbReference type="ARBA" id="ARBA00022777"/>
    </source>
</evidence>
<evidence type="ECO:0000256" key="3">
    <source>
        <dbReference type="ARBA" id="ARBA00022490"/>
    </source>
</evidence>
<dbReference type="Pfam" id="PF00359">
    <property type="entry name" value="PTS_EIIA_2"/>
    <property type="match status" value="1"/>
</dbReference>
<feature type="domain" description="PRD" evidence="14">
    <location>
        <begin position="178"/>
        <end position="278"/>
    </location>
</feature>
<dbReference type="Gene3D" id="1.10.1790.10">
    <property type="entry name" value="PRD domain"/>
    <property type="match status" value="1"/>
</dbReference>
<reference evidence="15 16" key="1">
    <citation type="submission" date="2020-12" db="EMBL/GenBank/DDBJ databases">
        <title>Vagococcus allomyrinae sp. nov. and Enterococcus lavae sp. nov., isolated from the larvae of Allomyrina dichotoma.</title>
        <authorList>
            <person name="Lee S.D."/>
        </authorList>
    </citation>
    <scope>NUCLEOTIDE SEQUENCE [LARGE SCALE GENOMIC DNA]</scope>
    <source>
        <strain evidence="15 16">BWM-S5</strain>
    </source>
</reference>
<dbReference type="CDD" id="cd05568">
    <property type="entry name" value="PTS_IIB_bgl_like"/>
    <property type="match status" value="1"/>
</dbReference>
<evidence type="ECO:0000256" key="8">
    <source>
        <dbReference type="ARBA" id="ARBA00023159"/>
    </source>
</evidence>
<dbReference type="Proteomes" id="UP000673375">
    <property type="component" value="Unassembled WGS sequence"/>
</dbReference>